<feature type="region of interest" description="Disordered" evidence="1">
    <location>
        <begin position="175"/>
        <end position="194"/>
    </location>
</feature>
<gene>
    <name evidence="2" type="ORF">AW08_03814</name>
</gene>
<dbReference type="Proteomes" id="UP000020218">
    <property type="component" value="Unassembled WGS sequence"/>
</dbReference>
<reference evidence="2" key="1">
    <citation type="submission" date="2014-02" db="EMBL/GenBank/DDBJ databases">
        <title>Expanding our view of genomic diversity in Candidatus Accumulibacter clades.</title>
        <authorList>
            <person name="Skennerton C.T."/>
            <person name="Barr J.J."/>
            <person name="Slater F.R."/>
            <person name="Bond P.L."/>
            <person name="Tyson G.W."/>
        </authorList>
    </citation>
    <scope>NUCLEOTIDE SEQUENCE [LARGE SCALE GENOMIC DNA]</scope>
</reference>
<evidence type="ECO:0000313" key="3">
    <source>
        <dbReference type="Proteomes" id="UP000020218"/>
    </source>
</evidence>
<dbReference type="STRING" id="1454001.AW08_03814"/>
<evidence type="ECO:0000256" key="1">
    <source>
        <dbReference type="SAM" id="MobiDB-lite"/>
    </source>
</evidence>
<keyword evidence="3" id="KW-1185">Reference proteome</keyword>
<dbReference type="EMBL" id="JFAX01000041">
    <property type="protein sequence ID" value="EXI64169.1"/>
    <property type="molecule type" value="Genomic_DNA"/>
</dbReference>
<name>A0A011PCW1_9PROT</name>
<organism evidence="2 3">
    <name type="scientific">Candidatus Accumulibacter adjunctus</name>
    <dbReference type="NCBI Taxonomy" id="1454001"/>
    <lineage>
        <taxon>Bacteria</taxon>
        <taxon>Pseudomonadati</taxon>
        <taxon>Pseudomonadota</taxon>
        <taxon>Betaproteobacteria</taxon>
        <taxon>Candidatus Accumulibacter</taxon>
    </lineage>
</organism>
<evidence type="ECO:0000313" key="2">
    <source>
        <dbReference type="EMBL" id="EXI64169.1"/>
    </source>
</evidence>
<dbReference type="AlphaFoldDB" id="A0A011PCW1"/>
<comment type="caution">
    <text evidence="2">The sequence shown here is derived from an EMBL/GenBank/DDBJ whole genome shotgun (WGS) entry which is preliminary data.</text>
</comment>
<protein>
    <submittedName>
        <fullName evidence="2">Uncharacterized protein</fullName>
    </submittedName>
</protein>
<accession>A0A011PCW1</accession>
<proteinExistence type="predicted"/>
<sequence length="286" mass="30852">MTDSAAPAACSCRTRLLARAQPCSSRCRRPAGAVRAHRKCQPQAPESLDQPARPQAMSNLAQDLAELLRDVRRPGDFFATGRRETFVTPRRRRGCSPPWWSSCLRSTPAASCVLASAAGRADCELHLAFLAISESGSAEYCGECSRGRHHSPLGDDDFEVLDICDRSSTLSGWQAPLAGDAGSRRRPADGAVSSRRPLAWRADGRPPAEVAWILLRRCHCPPRRLAADRARLAGERLAADAAAARALPGSSRATDRSTARSANRLRAPQARRLQLCALLGSLGVSR</sequence>